<feature type="binding site" evidence="7">
    <location>
        <begin position="75"/>
        <end position="77"/>
    </location>
    <ligand>
        <name>FMN</name>
        <dbReference type="ChEBI" id="CHEBI:58210"/>
    </ligand>
</feature>
<evidence type="ECO:0000256" key="7">
    <source>
        <dbReference type="PIRSR" id="PIRSR000138-2"/>
    </source>
</evidence>
<evidence type="ECO:0000259" key="8">
    <source>
        <dbReference type="PROSITE" id="PS51349"/>
    </source>
</evidence>
<accession>A0A511MH77</accession>
<dbReference type="PROSITE" id="PS51349">
    <property type="entry name" value="FMN_HYDROXY_ACID_DH_2"/>
    <property type="match status" value="1"/>
</dbReference>
<dbReference type="InterPro" id="IPR000262">
    <property type="entry name" value="FMN-dep_DH"/>
</dbReference>
<dbReference type="InterPro" id="IPR013785">
    <property type="entry name" value="Aldolase_TIM"/>
</dbReference>
<comment type="cofactor">
    <cofactor evidence="1">
        <name>FMN</name>
        <dbReference type="ChEBI" id="CHEBI:58210"/>
    </cofactor>
</comment>
<dbReference type="InterPro" id="IPR037396">
    <property type="entry name" value="FMN_HAD"/>
</dbReference>
<dbReference type="GO" id="GO:0010181">
    <property type="term" value="F:FMN binding"/>
    <property type="evidence" value="ECO:0007669"/>
    <property type="project" value="InterPro"/>
</dbReference>
<keyword evidence="2 7" id="KW-0285">Flavoprotein</keyword>
<comment type="similarity">
    <text evidence="5">Belongs to the FMN-dependent alpha-hydroxy acid dehydrogenase family.</text>
</comment>
<dbReference type="RefSeq" id="WP_147134727.1">
    <property type="nucleotide sequence ID" value="NZ_BJXA01000031.1"/>
</dbReference>
<dbReference type="FunFam" id="3.20.20.70:FF:000056">
    <property type="entry name" value="hydroxyacid oxidase 2"/>
    <property type="match status" value="1"/>
</dbReference>
<name>A0A511MH77_9NOCA</name>
<comment type="caution">
    <text evidence="9">The sequence shown here is derived from an EMBL/GenBank/DDBJ whole genome shotgun (WGS) entry which is preliminary data.</text>
</comment>
<evidence type="ECO:0000256" key="5">
    <source>
        <dbReference type="ARBA" id="ARBA00024042"/>
    </source>
</evidence>
<dbReference type="InterPro" id="IPR008259">
    <property type="entry name" value="FMN_hydac_DH_AS"/>
</dbReference>
<dbReference type="GO" id="GO:0005737">
    <property type="term" value="C:cytoplasm"/>
    <property type="evidence" value="ECO:0007669"/>
    <property type="project" value="UniProtKB-ARBA"/>
</dbReference>
<reference evidence="9 10" key="1">
    <citation type="submission" date="2019-07" db="EMBL/GenBank/DDBJ databases">
        <title>Whole genome shotgun sequence of Nocardia ninae NBRC 108245.</title>
        <authorList>
            <person name="Hosoyama A."/>
            <person name="Uohara A."/>
            <person name="Ohji S."/>
            <person name="Ichikawa N."/>
        </authorList>
    </citation>
    <scope>NUCLEOTIDE SEQUENCE [LARGE SCALE GENOMIC DNA]</scope>
    <source>
        <strain evidence="9 10">NBRC 108245</strain>
    </source>
</reference>
<dbReference type="EMBL" id="BJXA01000031">
    <property type="protein sequence ID" value="GEM40033.1"/>
    <property type="molecule type" value="Genomic_DNA"/>
</dbReference>
<dbReference type="AlphaFoldDB" id="A0A511MH77"/>
<feature type="binding site" evidence="7">
    <location>
        <position position="132"/>
    </location>
    <ligand>
        <name>glyoxylate</name>
        <dbReference type="ChEBI" id="CHEBI:36655"/>
    </ligand>
</feature>
<dbReference type="Pfam" id="PF01070">
    <property type="entry name" value="FMN_dh"/>
    <property type="match status" value="1"/>
</dbReference>
<dbReference type="PANTHER" id="PTHR10578:SF107">
    <property type="entry name" value="2-HYDROXYACID OXIDASE 1"/>
    <property type="match status" value="1"/>
</dbReference>
<evidence type="ECO:0000256" key="1">
    <source>
        <dbReference type="ARBA" id="ARBA00001917"/>
    </source>
</evidence>
<feature type="binding site" evidence="7">
    <location>
        <position position="167"/>
    </location>
    <ligand>
        <name>glyoxylate</name>
        <dbReference type="ChEBI" id="CHEBI:36655"/>
    </ligand>
</feature>
<keyword evidence="10" id="KW-1185">Reference proteome</keyword>
<evidence type="ECO:0000313" key="9">
    <source>
        <dbReference type="EMBL" id="GEM40033.1"/>
    </source>
</evidence>
<gene>
    <name evidence="9" type="ORF">NN4_45520</name>
</gene>
<feature type="binding site" evidence="7">
    <location>
        <position position="158"/>
    </location>
    <ligand>
        <name>FMN</name>
        <dbReference type="ChEBI" id="CHEBI:58210"/>
    </ligand>
</feature>
<feature type="binding site" evidence="7">
    <location>
        <position position="104"/>
    </location>
    <ligand>
        <name>FMN</name>
        <dbReference type="ChEBI" id="CHEBI:58210"/>
    </ligand>
</feature>
<dbReference type="GO" id="GO:0016491">
    <property type="term" value="F:oxidoreductase activity"/>
    <property type="evidence" value="ECO:0007669"/>
    <property type="project" value="UniProtKB-KW"/>
</dbReference>
<organism evidence="9 10">
    <name type="scientific">Nocardia ninae NBRC 108245</name>
    <dbReference type="NCBI Taxonomy" id="1210091"/>
    <lineage>
        <taxon>Bacteria</taxon>
        <taxon>Bacillati</taxon>
        <taxon>Actinomycetota</taxon>
        <taxon>Actinomycetes</taxon>
        <taxon>Mycobacteriales</taxon>
        <taxon>Nocardiaceae</taxon>
        <taxon>Nocardia</taxon>
    </lineage>
</organism>
<evidence type="ECO:0000313" key="10">
    <source>
        <dbReference type="Proteomes" id="UP000321424"/>
    </source>
</evidence>
<feature type="binding site" evidence="7">
    <location>
        <position position="253"/>
    </location>
    <ligand>
        <name>glyoxylate</name>
        <dbReference type="ChEBI" id="CHEBI:36655"/>
    </ligand>
</feature>
<feature type="binding site" evidence="7">
    <location>
        <position position="250"/>
    </location>
    <ligand>
        <name>glyoxylate</name>
        <dbReference type="ChEBI" id="CHEBI:36655"/>
    </ligand>
</feature>
<feature type="binding site" evidence="7">
    <location>
        <begin position="304"/>
        <end position="305"/>
    </location>
    <ligand>
        <name>FMN</name>
        <dbReference type="ChEBI" id="CHEBI:58210"/>
    </ligand>
</feature>
<feature type="domain" description="FMN hydroxy acid dehydrogenase" evidence="8">
    <location>
        <begin position="1"/>
        <end position="355"/>
    </location>
</feature>
<feature type="binding site" evidence="7">
    <location>
        <begin position="281"/>
        <end position="285"/>
    </location>
    <ligand>
        <name>FMN</name>
        <dbReference type="ChEBI" id="CHEBI:58210"/>
    </ligand>
</feature>
<dbReference type="PANTHER" id="PTHR10578">
    <property type="entry name" value="S -2-HYDROXY-ACID OXIDASE-RELATED"/>
    <property type="match status" value="1"/>
</dbReference>
<dbReference type="SUPFAM" id="SSF51395">
    <property type="entry name" value="FMN-linked oxidoreductases"/>
    <property type="match status" value="1"/>
</dbReference>
<feature type="binding site" evidence="7">
    <location>
        <position position="130"/>
    </location>
    <ligand>
        <name>FMN</name>
        <dbReference type="ChEBI" id="CHEBI:58210"/>
    </ligand>
</feature>
<evidence type="ECO:0000256" key="2">
    <source>
        <dbReference type="ARBA" id="ARBA00022630"/>
    </source>
</evidence>
<evidence type="ECO:0000256" key="4">
    <source>
        <dbReference type="ARBA" id="ARBA00023002"/>
    </source>
</evidence>
<dbReference type="CDD" id="cd02809">
    <property type="entry name" value="alpha_hydroxyacid_oxid_FMN"/>
    <property type="match status" value="1"/>
</dbReference>
<dbReference type="PROSITE" id="PS00557">
    <property type="entry name" value="FMN_HYDROXY_ACID_DH_1"/>
    <property type="match status" value="1"/>
</dbReference>
<dbReference type="Gene3D" id="3.20.20.70">
    <property type="entry name" value="Aldolase class I"/>
    <property type="match status" value="1"/>
</dbReference>
<dbReference type="PIRSF" id="PIRSF000138">
    <property type="entry name" value="Al-hdrx_acd_dh"/>
    <property type="match status" value="1"/>
</dbReference>
<proteinExistence type="inferred from homology"/>
<dbReference type="OrthoDB" id="9770452at2"/>
<feature type="binding site" evidence="7">
    <location>
        <position position="226"/>
    </location>
    <ligand>
        <name>FMN</name>
        <dbReference type="ChEBI" id="CHEBI:58210"/>
    </ligand>
</feature>
<dbReference type="InterPro" id="IPR012133">
    <property type="entry name" value="Alpha-hydoxy_acid_DH_FMN"/>
</dbReference>
<evidence type="ECO:0000256" key="3">
    <source>
        <dbReference type="ARBA" id="ARBA00022643"/>
    </source>
</evidence>
<protein>
    <submittedName>
        <fullName evidence="9">Alpha-hydroxy-acid oxidizing enzyme</fullName>
    </submittedName>
</protein>
<keyword evidence="3 7" id="KW-0288">FMN</keyword>
<evidence type="ECO:0000256" key="6">
    <source>
        <dbReference type="PIRSR" id="PIRSR000138-1"/>
    </source>
</evidence>
<keyword evidence="4" id="KW-0560">Oxidoreductase</keyword>
<feature type="binding site" evidence="7">
    <location>
        <position position="248"/>
    </location>
    <ligand>
        <name>FMN</name>
        <dbReference type="ChEBI" id="CHEBI:58210"/>
    </ligand>
</feature>
<feature type="active site" description="Proton acceptor" evidence="6">
    <location>
        <position position="250"/>
    </location>
</feature>
<dbReference type="Proteomes" id="UP000321424">
    <property type="component" value="Unassembled WGS sequence"/>
</dbReference>
<sequence length="357" mass="38041">MTSLVALEQQAKDLLEPAHYDFFAGGAGEELAMADNEQAFRRLALLPRVLRDTTDRSIATDLLGDPSTMPVFVSPTAFHRLAHQEGERATARGVAAAGIVHIASMAGTVAIDEVTTAAREVDRDARVWFQLYVQPEPEVTDELIRRAERAGCTALVVTVDSPALGHRTRDDHHNFHDLPAGMWAENMRGLPGATESGVRRIAMSTALTWDHLRWLREKTRLPLVLKGILHPGDARLAVEHGADAILVSNHGGRQLDLAPATLDALPAITAAVAGRIPIFLDGGVRRGSDVVLALALGATAAGVGRPVLWGLTVGGAKGVTGVLDNLRAEIEHTLTLCGVVTLSELNPSLVTTRGAAR</sequence>